<dbReference type="GO" id="GO:0000150">
    <property type="term" value="F:DNA strand exchange activity"/>
    <property type="evidence" value="ECO:0007669"/>
    <property type="project" value="InterPro"/>
</dbReference>
<dbReference type="PANTHER" id="PTHR30461:SF26">
    <property type="entry name" value="RESOLVASE HOMOLOG YNEB"/>
    <property type="match status" value="1"/>
</dbReference>
<dbReference type="CDD" id="cd03768">
    <property type="entry name" value="SR_ResInv"/>
    <property type="match status" value="1"/>
</dbReference>
<dbReference type="InterPro" id="IPR036162">
    <property type="entry name" value="Resolvase-like_N_sf"/>
</dbReference>
<dbReference type="RefSeq" id="WP_202768973.1">
    <property type="nucleotide sequence ID" value="NZ_JAESWA010000025.1"/>
</dbReference>
<accession>A0A937FKH0</accession>
<feature type="domain" description="Resolvase/invertase-type recombinase catalytic" evidence="2">
    <location>
        <begin position="1"/>
        <end position="134"/>
    </location>
</feature>
<proteinExistence type="inferred from homology"/>
<protein>
    <submittedName>
        <fullName evidence="3">Recombinase family protein</fullName>
    </submittedName>
</protein>
<dbReference type="Gene3D" id="3.40.50.1390">
    <property type="entry name" value="Resolvase, N-terminal catalytic domain"/>
    <property type="match status" value="1"/>
</dbReference>
<reference evidence="3" key="1">
    <citation type="submission" date="2021-01" db="EMBL/GenBank/DDBJ databases">
        <title>Genome public.</title>
        <authorList>
            <person name="Liu C."/>
            <person name="Sun Q."/>
        </authorList>
    </citation>
    <scope>NUCLEOTIDE SEQUENCE</scope>
    <source>
        <strain evidence="3">YIM B02565</strain>
    </source>
</reference>
<organism evidence="3 4">
    <name type="scientific">Clostridium paridis</name>
    <dbReference type="NCBI Taxonomy" id="2803863"/>
    <lineage>
        <taxon>Bacteria</taxon>
        <taxon>Bacillati</taxon>
        <taxon>Bacillota</taxon>
        <taxon>Clostridia</taxon>
        <taxon>Eubacteriales</taxon>
        <taxon>Clostridiaceae</taxon>
        <taxon>Clostridium</taxon>
    </lineage>
</organism>
<dbReference type="EMBL" id="JAESWA010000025">
    <property type="protein sequence ID" value="MBL4933531.1"/>
    <property type="molecule type" value="Genomic_DNA"/>
</dbReference>
<sequence length="194" mass="22912">MKVGYIRISTIEQNTARQYEMMKEKGIEKYFENKCSGKNINRKALNELMEFIREGDVVYIESFSRLARSTKDLLDLVEYFTDKKVNLISLKENLDSTTATGKLMLTMIGSIATFERDCMLERQSEGIAIAKQNEKYKGRKKIKFPTNWVEIYKRYKHREITGTKAMEILNLRRNTFYSLIKEYENTNKFLVCNF</sequence>
<dbReference type="SMART" id="SM00857">
    <property type="entry name" value="Resolvase"/>
    <property type="match status" value="1"/>
</dbReference>
<dbReference type="PROSITE" id="PS51736">
    <property type="entry name" value="RECOMBINASES_3"/>
    <property type="match status" value="1"/>
</dbReference>
<dbReference type="GO" id="GO:0003677">
    <property type="term" value="F:DNA binding"/>
    <property type="evidence" value="ECO:0007669"/>
    <property type="project" value="InterPro"/>
</dbReference>
<evidence type="ECO:0000313" key="4">
    <source>
        <dbReference type="Proteomes" id="UP000623681"/>
    </source>
</evidence>
<dbReference type="Pfam" id="PF00239">
    <property type="entry name" value="Resolvase"/>
    <property type="match status" value="1"/>
</dbReference>
<dbReference type="PANTHER" id="PTHR30461">
    <property type="entry name" value="DNA-INVERTASE FROM LAMBDOID PROPHAGE"/>
    <property type="match status" value="1"/>
</dbReference>
<comment type="similarity">
    <text evidence="1">Belongs to the site-specific recombinase resolvase family.</text>
</comment>
<evidence type="ECO:0000259" key="2">
    <source>
        <dbReference type="PROSITE" id="PS51736"/>
    </source>
</evidence>
<name>A0A937FKH0_9CLOT</name>
<keyword evidence="4" id="KW-1185">Reference proteome</keyword>
<dbReference type="SUPFAM" id="SSF53041">
    <property type="entry name" value="Resolvase-like"/>
    <property type="match status" value="1"/>
</dbReference>
<evidence type="ECO:0000313" key="3">
    <source>
        <dbReference type="EMBL" id="MBL4933531.1"/>
    </source>
</evidence>
<dbReference type="InterPro" id="IPR050639">
    <property type="entry name" value="SSR_resolvase"/>
</dbReference>
<evidence type="ECO:0000256" key="1">
    <source>
        <dbReference type="ARBA" id="ARBA00009913"/>
    </source>
</evidence>
<dbReference type="AlphaFoldDB" id="A0A937FKH0"/>
<dbReference type="InterPro" id="IPR006119">
    <property type="entry name" value="Resolv_N"/>
</dbReference>
<dbReference type="Proteomes" id="UP000623681">
    <property type="component" value="Unassembled WGS sequence"/>
</dbReference>
<gene>
    <name evidence="3" type="ORF">JK634_17195</name>
</gene>
<comment type="caution">
    <text evidence="3">The sequence shown here is derived from an EMBL/GenBank/DDBJ whole genome shotgun (WGS) entry which is preliminary data.</text>
</comment>